<evidence type="ECO:0000313" key="3">
    <source>
        <dbReference type="Proteomes" id="UP001454036"/>
    </source>
</evidence>
<feature type="compositionally biased region" description="Basic and acidic residues" evidence="1">
    <location>
        <begin position="70"/>
        <end position="80"/>
    </location>
</feature>
<dbReference type="AlphaFoldDB" id="A0AAV3QKY2"/>
<evidence type="ECO:0008006" key="4">
    <source>
        <dbReference type="Google" id="ProtNLM"/>
    </source>
</evidence>
<dbReference type="Proteomes" id="UP001454036">
    <property type="component" value="Unassembled WGS sequence"/>
</dbReference>
<evidence type="ECO:0000313" key="2">
    <source>
        <dbReference type="EMBL" id="GAA0163921.1"/>
    </source>
</evidence>
<dbReference type="EMBL" id="BAABME010004893">
    <property type="protein sequence ID" value="GAA0163921.1"/>
    <property type="molecule type" value="Genomic_DNA"/>
</dbReference>
<name>A0AAV3QKY2_LITER</name>
<organism evidence="2 3">
    <name type="scientific">Lithospermum erythrorhizon</name>
    <name type="common">Purple gromwell</name>
    <name type="synonym">Lithospermum officinale var. erythrorhizon</name>
    <dbReference type="NCBI Taxonomy" id="34254"/>
    <lineage>
        <taxon>Eukaryota</taxon>
        <taxon>Viridiplantae</taxon>
        <taxon>Streptophyta</taxon>
        <taxon>Embryophyta</taxon>
        <taxon>Tracheophyta</taxon>
        <taxon>Spermatophyta</taxon>
        <taxon>Magnoliopsida</taxon>
        <taxon>eudicotyledons</taxon>
        <taxon>Gunneridae</taxon>
        <taxon>Pentapetalae</taxon>
        <taxon>asterids</taxon>
        <taxon>lamiids</taxon>
        <taxon>Boraginales</taxon>
        <taxon>Boraginaceae</taxon>
        <taxon>Boraginoideae</taxon>
        <taxon>Lithospermeae</taxon>
        <taxon>Lithospermum</taxon>
    </lineage>
</organism>
<feature type="region of interest" description="Disordered" evidence="1">
    <location>
        <begin position="25"/>
        <end position="128"/>
    </location>
</feature>
<feature type="region of interest" description="Disordered" evidence="1">
    <location>
        <begin position="179"/>
        <end position="200"/>
    </location>
</feature>
<comment type="caution">
    <text evidence="2">The sequence shown here is derived from an EMBL/GenBank/DDBJ whole genome shotgun (WGS) entry which is preliminary data.</text>
</comment>
<reference evidence="2 3" key="1">
    <citation type="submission" date="2024-01" db="EMBL/GenBank/DDBJ databases">
        <title>The complete chloroplast genome sequence of Lithospermum erythrorhizon: insights into the phylogenetic relationship among Boraginaceae species and the maternal lineages of purple gromwells.</title>
        <authorList>
            <person name="Okada T."/>
            <person name="Watanabe K."/>
        </authorList>
    </citation>
    <scope>NUCLEOTIDE SEQUENCE [LARGE SCALE GENOMIC DNA]</scope>
</reference>
<dbReference type="PANTHER" id="PTHR34779:SF1">
    <property type="entry name" value="OS09G0542900 PROTEIN"/>
    <property type="match status" value="1"/>
</dbReference>
<feature type="compositionally biased region" description="Acidic residues" evidence="1">
    <location>
        <begin position="187"/>
        <end position="200"/>
    </location>
</feature>
<dbReference type="InterPro" id="IPR038796">
    <property type="entry name" value="At1g76070-like"/>
</dbReference>
<sequence length="248" mass="27932">MENTKPTRKSKLKFLALIPKATSFGFQNPQFSPGREKRRGNHELKNHVSKGFSGPISIIPQEARNKSKNSAKEFESHEPTSPRISCMGQIKHRNKMSKKMNTLSQKKVSKNKESKSSPPSLKKKSSNIGILGLFGNAKGVKKLDDFDDKHKELTNIAPDLGHMRRFASGREGLANFDWRKAQIAPGDDSDEENRDEEDDDEVIIPFSAPISRGGGEIARTPLEPKKEINLWKRRTMVQPRPLDMDTSN</sequence>
<protein>
    <recommendedName>
        <fullName evidence="4">Syringolide-induced protein 14-1-1</fullName>
    </recommendedName>
</protein>
<evidence type="ECO:0000256" key="1">
    <source>
        <dbReference type="SAM" id="MobiDB-lite"/>
    </source>
</evidence>
<accession>A0AAV3QKY2</accession>
<keyword evidence="3" id="KW-1185">Reference proteome</keyword>
<gene>
    <name evidence="2" type="ORF">LIER_19675</name>
</gene>
<proteinExistence type="predicted"/>
<dbReference type="PANTHER" id="PTHR34779">
    <property type="entry name" value="OS09G0542900 PROTEIN"/>
    <property type="match status" value="1"/>
</dbReference>